<dbReference type="PANTHER" id="PTHR30348">
    <property type="entry name" value="UNCHARACTERIZED PROTEIN YECE"/>
    <property type="match status" value="1"/>
</dbReference>
<dbReference type="InterPro" id="IPR002763">
    <property type="entry name" value="DUF72"/>
</dbReference>
<dbReference type="PANTHER" id="PTHR30348:SF4">
    <property type="entry name" value="DUF72 DOMAIN-CONTAINING PROTEIN"/>
    <property type="match status" value="1"/>
</dbReference>
<dbReference type="InterPro" id="IPR036520">
    <property type="entry name" value="UPF0759_sf"/>
</dbReference>
<dbReference type="EMBL" id="DTKJ01000030">
    <property type="protein sequence ID" value="HGZ11448.1"/>
    <property type="molecule type" value="Genomic_DNA"/>
</dbReference>
<accession>A0A7C5ALC9</accession>
<dbReference type="SUPFAM" id="SSF117396">
    <property type="entry name" value="TM1631-like"/>
    <property type="match status" value="1"/>
</dbReference>
<gene>
    <name evidence="1" type="ORF">ENW48_04440</name>
</gene>
<dbReference type="Gene3D" id="3.20.20.410">
    <property type="entry name" value="Protein of unknown function UPF0759"/>
    <property type="match status" value="1"/>
</dbReference>
<comment type="caution">
    <text evidence="1">The sequence shown here is derived from an EMBL/GenBank/DDBJ whole genome shotgun (WGS) entry which is preliminary data.</text>
</comment>
<proteinExistence type="predicted"/>
<evidence type="ECO:0000313" key="1">
    <source>
        <dbReference type="EMBL" id="HGZ11448.1"/>
    </source>
</evidence>
<protein>
    <submittedName>
        <fullName evidence="1">DUF72 domain-containing protein</fullName>
    </submittedName>
</protein>
<sequence>MLLKVGCSGFPVNQREYASWFRVVEVQQTFYQPPLRKTAWRWRETMPPDFEFVLKAWQLITHPATSPTYRRLNRPLTLAERGQAGFFQDTPLVREAWHLTRELALVLGTRVILFQCPASFTPALAHLQNLRQFFRTISREEFIYAWEPRGDWPRELVMELCEELGLIPAVDPLVTPPYPQKPAYFRLHGMGSYRYNYSDPELARLAELLKGYTEAYVFFNNSNMWENARRFLTRWTEGPQFSWGSS</sequence>
<reference evidence="1" key="1">
    <citation type="journal article" date="2020" name="mSystems">
        <title>Genome- and Community-Level Interaction Insights into Carbon Utilization and Element Cycling Functions of Hydrothermarchaeota in Hydrothermal Sediment.</title>
        <authorList>
            <person name="Zhou Z."/>
            <person name="Liu Y."/>
            <person name="Xu W."/>
            <person name="Pan J."/>
            <person name="Luo Z.H."/>
            <person name="Li M."/>
        </authorList>
    </citation>
    <scope>NUCLEOTIDE SEQUENCE [LARGE SCALE GENOMIC DNA]</scope>
    <source>
        <strain evidence="1">SpSt-853</strain>
    </source>
</reference>
<dbReference type="AlphaFoldDB" id="A0A7C5ALC9"/>
<dbReference type="Pfam" id="PF01904">
    <property type="entry name" value="DUF72"/>
    <property type="match status" value="1"/>
</dbReference>
<name>A0A7C5ALC9_9BACT</name>
<organism evidence="1">
    <name type="scientific">Desulfobacca acetoxidans</name>
    <dbReference type="NCBI Taxonomy" id="60893"/>
    <lineage>
        <taxon>Bacteria</taxon>
        <taxon>Pseudomonadati</taxon>
        <taxon>Thermodesulfobacteriota</taxon>
        <taxon>Desulfobaccia</taxon>
        <taxon>Desulfobaccales</taxon>
        <taxon>Desulfobaccaceae</taxon>
        <taxon>Desulfobacca</taxon>
    </lineage>
</organism>